<dbReference type="Pfam" id="PF03747">
    <property type="entry name" value="ADP_ribosyl_GH"/>
    <property type="match status" value="1"/>
</dbReference>
<dbReference type="PANTHER" id="PTHR16222">
    <property type="entry name" value="ADP-RIBOSYLGLYCOHYDROLASE"/>
    <property type="match status" value="1"/>
</dbReference>
<dbReference type="InterPro" id="IPR005502">
    <property type="entry name" value="Ribosyl_crysJ1"/>
</dbReference>
<reference evidence="4" key="1">
    <citation type="submission" date="2020-01" db="EMBL/GenBank/DDBJ databases">
        <authorList>
            <person name="Meier V. D."/>
            <person name="Meier V D."/>
        </authorList>
    </citation>
    <scope>NUCLEOTIDE SEQUENCE</scope>
    <source>
        <strain evidence="4">HLG_WM_MAG_06</strain>
    </source>
</reference>
<evidence type="ECO:0000313" key="4">
    <source>
        <dbReference type="EMBL" id="CAA6807572.1"/>
    </source>
</evidence>
<protein>
    <submittedName>
        <fullName evidence="4">ADP-ribosylglycohydrolase</fullName>
    </submittedName>
</protein>
<evidence type="ECO:0000256" key="2">
    <source>
        <dbReference type="ARBA" id="ARBA00022801"/>
    </source>
</evidence>
<name>A0A6S6SSG0_9BACT</name>
<feature type="binding site" evidence="3">
    <location>
        <position position="255"/>
    </location>
    <ligand>
        <name>Mg(2+)</name>
        <dbReference type="ChEBI" id="CHEBI:18420"/>
        <label>1</label>
    </ligand>
</feature>
<keyword evidence="2 4" id="KW-0378">Hydrolase</keyword>
<comment type="cofactor">
    <cofactor evidence="3">
        <name>Mg(2+)</name>
        <dbReference type="ChEBI" id="CHEBI:18420"/>
    </cofactor>
    <text evidence="3">Binds 2 magnesium ions per subunit.</text>
</comment>
<evidence type="ECO:0000256" key="1">
    <source>
        <dbReference type="ARBA" id="ARBA00010702"/>
    </source>
</evidence>
<accession>A0A6S6SSG0</accession>
<dbReference type="AlphaFoldDB" id="A0A6S6SSG0"/>
<dbReference type="GO" id="GO:0046872">
    <property type="term" value="F:metal ion binding"/>
    <property type="evidence" value="ECO:0007669"/>
    <property type="project" value="UniProtKB-KW"/>
</dbReference>
<dbReference type="Gene3D" id="1.10.4080.10">
    <property type="entry name" value="ADP-ribosylation/Crystallin J1"/>
    <property type="match status" value="1"/>
</dbReference>
<sequence length="295" mass="32745">MKKDKLKGLIWGSLLADAYSLGGHWLYDQRELESSMLNFSGLNDPLCPYHPTKKAGDLTHYGDQSQWLLEYMNDAEIYDPFAFGKIWQDKMTEYTGYKDGATTTSLANMNAGTSFLAAGSDSQDLSIVGRHAAIIFSIENVDDIIESVKFHTCLTHMSKDMIDASKYITEVTLAMIHNLDVVTTIKERAAFYGETVNTAVNAAFEAKDIPTNEAIRALGRTCDIKDALASTIYLLINYYDDFEALLKANVLAGGDSAARGMIAGMILGARYGFEAIKPSWIEELNEYEKLNHLID</sequence>
<comment type="similarity">
    <text evidence="1">Belongs to the ADP-ribosylglycohydrolase family.</text>
</comment>
<keyword evidence="3" id="KW-0479">Metal-binding</keyword>
<dbReference type="EMBL" id="CACVAP010000053">
    <property type="protein sequence ID" value="CAA6807572.1"/>
    <property type="molecule type" value="Genomic_DNA"/>
</dbReference>
<evidence type="ECO:0000256" key="3">
    <source>
        <dbReference type="PIRSR" id="PIRSR605502-1"/>
    </source>
</evidence>
<keyword evidence="3" id="KW-0460">Magnesium</keyword>
<gene>
    <name evidence="4" type="ORF">HELGO_WM4451</name>
</gene>
<dbReference type="InterPro" id="IPR050792">
    <property type="entry name" value="ADP-ribosylglycohydrolase"/>
</dbReference>
<proteinExistence type="inferred from homology"/>
<dbReference type="GO" id="GO:0016787">
    <property type="term" value="F:hydrolase activity"/>
    <property type="evidence" value="ECO:0007669"/>
    <property type="project" value="UniProtKB-KW"/>
</dbReference>
<dbReference type="InterPro" id="IPR036705">
    <property type="entry name" value="Ribosyl_crysJ1_sf"/>
</dbReference>
<dbReference type="PANTHER" id="PTHR16222:SF24">
    <property type="entry name" value="ADP-RIBOSYLHYDROLASE ARH3"/>
    <property type="match status" value="1"/>
</dbReference>
<organism evidence="4">
    <name type="scientific">uncultured Sulfurovum sp</name>
    <dbReference type="NCBI Taxonomy" id="269237"/>
    <lineage>
        <taxon>Bacteria</taxon>
        <taxon>Pseudomonadati</taxon>
        <taxon>Campylobacterota</taxon>
        <taxon>Epsilonproteobacteria</taxon>
        <taxon>Campylobacterales</taxon>
        <taxon>Sulfurovaceae</taxon>
        <taxon>Sulfurovum</taxon>
        <taxon>environmental samples</taxon>
    </lineage>
</organism>
<dbReference type="SUPFAM" id="SSF101478">
    <property type="entry name" value="ADP-ribosylglycohydrolase"/>
    <property type="match status" value="1"/>
</dbReference>